<gene>
    <name evidence="1" type="ORF">A374_17054</name>
</gene>
<accession>I8IXA4</accession>
<name>I8IXA4_9BACL</name>
<reference evidence="1 2" key="1">
    <citation type="journal article" date="2012" name="J. Bacteriol.">
        <title>Genome of Bacillus macauensis ZFHKF-1, a Long-Chain-Forming Bacterium.</title>
        <authorList>
            <person name="Cai L."/>
            <person name="Zhang T."/>
        </authorList>
    </citation>
    <scope>NUCLEOTIDE SEQUENCE [LARGE SCALE GENOMIC DNA]</scope>
    <source>
        <strain evidence="1 2">ZFHKF-1</strain>
    </source>
</reference>
<protein>
    <submittedName>
        <fullName evidence="1">Uncharacterized protein</fullName>
    </submittedName>
</protein>
<dbReference type="PATRIC" id="fig|1196324.3.peg.3483"/>
<dbReference type="RefSeq" id="WP_007203482.1">
    <property type="nucleotide sequence ID" value="NZ_AKKV01000040.1"/>
</dbReference>
<dbReference type="Proteomes" id="UP000004080">
    <property type="component" value="Unassembled WGS sequence"/>
</dbReference>
<evidence type="ECO:0000313" key="2">
    <source>
        <dbReference type="Proteomes" id="UP000004080"/>
    </source>
</evidence>
<proteinExistence type="predicted"/>
<comment type="caution">
    <text evidence="1">The sequence shown here is derived from an EMBL/GenBank/DDBJ whole genome shotgun (WGS) entry which is preliminary data.</text>
</comment>
<keyword evidence="2" id="KW-1185">Reference proteome</keyword>
<dbReference type="AlphaFoldDB" id="I8IXA4"/>
<dbReference type="EMBL" id="AKKV01000040">
    <property type="protein sequence ID" value="EIT84111.1"/>
    <property type="molecule type" value="Genomic_DNA"/>
</dbReference>
<evidence type="ECO:0000313" key="1">
    <source>
        <dbReference type="EMBL" id="EIT84111.1"/>
    </source>
</evidence>
<sequence length="73" mass="8563">MMKTSPIVQTRHIARRLKREAFMQRKNKEYSGSIDIAELLKGKDLPYINSKGTVVIDYSNENHKQIAKEWLED</sequence>
<organism evidence="1 2">
    <name type="scientific">Fictibacillus macauensis ZFHKF-1</name>
    <dbReference type="NCBI Taxonomy" id="1196324"/>
    <lineage>
        <taxon>Bacteria</taxon>
        <taxon>Bacillati</taxon>
        <taxon>Bacillota</taxon>
        <taxon>Bacilli</taxon>
        <taxon>Bacillales</taxon>
        <taxon>Fictibacillaceae</taxon>
        <taxon>Fictibacillus</taxon>
    </lineage>
</organism>